<keyword evidence="1" id="KW-1133">Transmembrane helix</keyword>
<keyword evidence="3" id="KW-1185">Reference proteome</keyword>
<dbReference type="EMBL" id="BMGI01000005">
    <property type="protein sequence ID" value="GGD43059.1"/>
    <property type="molecule type" value="Genomic_DNA"/>
</dbReference>
<gene>
    <name evidence="2" type="ORF">GCM10011358_28600</name>
</gene>
<evidence type="ECO:0008006" key="4">
    <source>
        <dbReference type="Google" id="ProtNLM"/>
    </source>
</evidence>
<keyword evidence="1" id="KW-0812">Transmembrane</keyword>
<sequence>MSEEFPTPAAAVRPRHWPRVLLAVSLFFNLLVIGAIAGAHLRDGRDAGRTPPADRAAMHGTGLVPFFEAMPREARGQIGTALRARGEAARPDRAALEAEFATILAALRAEPFERAALEAVMTAQQARVSARVEAGRGALLDVLSGMSQAERAAFADRMEQRIARADRMR</sequence>
<protein>
    <recommendedName>
        <fullName evidence="4">Periplasmic heavy metal sensor</fullName>
    </recommendedName>
</protein>
<evidence type="ECO:0000313" key="3">
    <source>
        <dbReference type="Proteomes" id="UP000617355"/>
    </source>
</evidence>
<dbReference type="InterPro" id="IPR025961">
    <property type="entry name" value="Metal_resist"/>
</dbReference>
<feature type="transmembrane region" description="Helical" evidence="1">
    <location>
        <begin position="20"/>
        <end position="41"/>
    </location>
</feature>
<dbReference type="Pfam" id="PF13801">
    <property type="entry name" value="Metal_resist"/>
    <property type="match status" value="1"/>
</dbReference>
<organism evidence="2 3">
    <name type="scientific">Sinisalibacter lacisalsi</name>
    <dbReference type="NCBI Taxonomy" id="1526570"/>
    <lineage>
        <taxon>Bacteria</taxon>
        <taxon>Pseudomonadati</taxon>
        <taxon>Pseudomonadota</taxon>
        <taxon>Alphaproteobacteria</taxon>
        <taxon>Rhodobacterales</taxon>
        <taxon>Roseobacteraceae</taxon>
        <taxon>Sinisalibacter</taxon>
    </lineage>
</organism>
<name>A0ABQ1QTJ5_9RHOB</name>
<dbReference type="Proteomes" id="UP000617355">
    <property type="component" value="Unassembled WGS sequence"/>
</dbReference>
<accession>A0ABQ1QTJ5</accession>
<evidence type="ECO:0000313" key="2">
    <source>
        <dbReference type="EMBL" id="GGD43059.1"/>
    </source>
</evidence>
<dbReference type="RefSeq" id="WP_188528989.1">
    <property type="nucleotide sequence ID" value="NZ_BMGI01000005.1"/>
</dbReference>
<evidence type="ECO:0000256" key="1">
    <source>
        <dbReference type="SAM" id="Phobius"/>
    </source>
</evidence>
<comment type="caution">
    <text evidence="2">The sequence shown here is derived from an EMBL/GenBank/DDBJ whole genome shotgun (WGS) entry which is preliminary data.</text>
</comment>
<proteinExistence type="predicted"/>
<reference evidence="3" key="1">
    <citation type="journal article" date="2019" name="Int. J. Syst. Evol. Microbiol.">
        <title>The Global Catalogue of Microorganisms (GCM) 10K type strain sequencing project: providing services to taxonomists for standard genome sequencing and annotation.</title>
        <authorList>
            <consortium name="The Broad Institute Genomics Platform"/>
            <consortium name="The Broad Institute Genome Sequencing Center for Infectious Disease"/>
            <person name="Wu L."/>
            <person name="Ma J."/>
        </authorList>
    </citation>
    <scope>NUCLEOTIDE SEQUENCE [LARGE SCALE GENOMIC DNA]</scope>
    <source>
        <strain evidence="3">CGMCC 1.12922</strain>
    </source>
</reference>
<keyword evidence="1" id="KW-0472">Membrane</keyword>